<dbReference type="PANTHER" id="PTHR13874">
    <property type="entry name" value="ENDOTHELIN"/>
    <property type="match status" value="1"/>
</dbReference>
<keyword evidence="6" id="KW-0838">Vasoactive</keyword>
<evidence type="ECO:0000256" key="5">
    <source>
        <dbReference type="ARBA" id="ARBA00022729"/>
    </source>
</evidence>
<feature type="domain" description="Endothelin-like toxin" evidence="13">
    <location>
        <begin position="157"/>
        <end position="178"/>
    </location>
</feature>
<keyword evidence="5 12" id="KW-0732">Signal</keyword>
<accession>A0A6I8N4Q7</accession>
<dbReference type="InterPro" id="IPR019764">
    <property type="entry name" value="Endothelin_toxin_CS"/>
</dbReference>
<comment type="similarity">
    <text evidence="3">Belongs to the endothelin/sarafotoxin family.</text>
</comment>
<evidence type="ECO:0000256" key="6">
    <source>
        <dbReference type="ARBA" id="ARBA00022858"/>
    </source>
</evidence>
<dbReference type="GeneID" id="103171068"/>
<dbReference type="GO" id="GO:0019229">
    <property type="term" value="P:regulation of vasoconstriction"/>
    <property type="evidence" value="ECO:0007669"/>
    <property type="project" value="InterPro"/>
</dbReference>
<evidence type="ECO:0000256" key="1">
    <source>
        <dbReference type="ARBA" id="ARBA00003023"/>
    </source>
</evidence>
<feature type="region of interest" description="Disordered" evidence="11">
    <location>
        <begin position="17"/>
        <end position="49"/>
    </location>
</feature>
<dbReference type="InParanoid" id="A0A6I8N4Q7"/>
<proteinExistence type="inferred from homology"/>
<keyword evidence="7" id="KW-1015">Disulfide bond</keyword>
<evidence type="ECO:0000256" key="4">
    <source>
        <dbReference type="ARBA" id="ARBA00022525"/>
    </source>
</evidence>
<evidence type="ECO:0000256" key="11">
    <source>
        <dbReference type="SAM" id="MobiDB-lite"/>
    </source>
</evidence>
<evidence type="ECO:0000256" key="12">
    <source>
        <dbReference type="SAM" id="SignalP"/>
    </source>
</evidence>
<feature type="region of interest" description="Disordered" evidence="11">
    <location>
        <begin position="64"/>
        <end position="92"/>
    </location>
</feature>
<dbReference type="PROSITE" id="PS00270">
    <property type="entry name" value="ENDOTHELIN"/>
    <property type="match status" value="2"/>
</dbReference>
<comment type="subcellular location">
    <subcellularLocation>
        <location evidence="2">Secreted</location>
    </subcellularLocation>
</comment>
<evidence type="ECO:0000256" key="2">
    <source>
        <dbReference type="ARBA" id="ARBA00004613"/>
    </source>
</evidence>
<comment type="function">
    <text evidence="1">Endothelins are endothelium-derived vasoconstrictor peptides.</text>
</comment>
<dbReference type="CTD" id="1908"/>
<feature type="chain" id="PRO_5026361402" description="Endothelin-3" evidence="12">
    <location>
        <begin position="19"/>
        <end position="199"/>
    </location>
</feature>
<evidence type="ECO:0000313" key="14">
    <source>
        <dbReference type="Ensembl" id="ENSOANP00000035946.1"/>
    </source>
</evidence>
<evidence type="ECO:0000256" key="10">
    <source>
        <dbReference type="ARBA" id="ARBA00041850"/>
    </source>
</evidence>
<gene>
    <name evidence="14" type="primary">EDN3</name>
</gene>
<dbReference type="OMA" id="TEEKDQC"/>
<evidence type="ECO:0000313" key="15">
    <source>
        <dbReference type="Proteomes" id="UP000002279"/>
    </source>
</evidence>
<dbReference type="SMART" id="SM00272">
    <property type="entry name" value="END"/>
    <property type="match status" value="2"/>
</dbReference>
<dbReference type="GO" id="GO:0003100">
    <property type="term" value="P:regulation of systemic arterial blood pressure by endothelin"/>
    <property type="evidence" value="ECO:0000318"/>
    <property type="project" value="GO_Central"/>
</dbReference>
<dbReference type="InterPro" id="IPR001928">
    <property type="entry name" value="Endothln-like_toxin"/>
</dbReference>
<dbReference type="KEGG" id="oaa:103171068"/>
<dbReference type="GO" id="GO:0005179">
    <property type="term" value="F:hormone activity"/>
    <property type="evidence" value="ECO:0000318"/>
    <property type="project" value="GO_Central"/>
</dbReference>
<dbReference type="GO" id="GO:0005615">
    <property type="term" value="C:extracellular space"/>
    <property type="evidence" value="ECO:0000318"/>
    <property type="project" value="GO_Central"/>
</dbReference>
<feature type="domain" description="Endothelin-like toxin" evidence="13">
    <location>
        <begin position="96"/>
        <end position="117"/>
    </location>
</feature>
<evidence type="ECO:0000256" key="8">
    <source>
        <dbReference type="ARBA" id="ARBA00023322"/>
    </source>
</evidence>
<keyword evidence="15" id="KW-1185">Reference proteome</keyword>
<dbReference type="AlphaFoldDB" id="A0A6I8N4Q7"/>
<dbReference type="GO" id="GO:0045987">
    <property type="term" value="P:positive regulation of smooth muscle contraction"/>
    <property type="evidence" value="ECO:0000318"/>
    <property type="project" value="GO_Central"/>
</dbReference>
<dbReference type="Bgee" id="ENSOANG00000044353">
    <property type="expression patterns" value="Expressed in endometrium and 7 other cell types or tissues"/>
</dbReference>
<keyword evidence="4" id="KW-0964">Secreted</keyword>
<sequence length="199" mass="21437">MELGFWFVFGLTVTSSAGLSPGGPSPQPGGGGGEDREGEAEAGALSGALSEALGGEAEAGALSGALSEALGGGGSGRPARQVEDPAGAEPRPRAKRCTCYTYKDKECVYYCHLDIIWINTPERTVPYGLSNFRGDFRGKRSTGQLHSSQTYERPLFRCACEEKNDEPCMHFCTRIQDIRGNTRMGEKHQDKKSQKTLLQ</sequence>
<organism evidence="14 15">
    <name type="scientific">Ornithorhynchus anatinus</name>
    <name type="common">Duckbill platypus</name>
    <dbReference type="NCBI Taxonomy" id="9258"/>
    <lineage>
        <taxon>Eukaryota</taxon>
        <taxon>Metazoa</taxon>
        <taxon>Chordata</taxon>
        <taxon>Craniata</taxon>
        <taxon>Vertebrata</taxon>
        <taxon>Euteleostomi</taxon>
        <taxon>Mammalia</taxon>
        <taxon>Monotremata</taxon>
        <taxon>Ornithorhynchidae</taxon>
        <taxon>Ornithorhynchus</taxon>
    </lineage>
</organism>
<dbReference type="Ensembl" id="ENSOANT00000061750.1">
    <property type="protein sequence ID" value="ENSOANP00000035946.1"/>
    <property type="gene ID" value="ENSOANG00000044353.1"/>
</dbReference>
<keyword evidence="8" id="KW-0839">Vasoconstrictor</keyword>
<protein>
    <recommendedName>
        <fullName evidence="9">Endothelin-3</fullName>
    </recommendedName>
    <alternativeName>
        <fullName evidence="10">Preproendothelin-3</fullName>
    </alternativeName>
</protein>
<dbReference type="Pfam" id="PF00322">
    <property type="entry name" value="Endothelin"/>
    <property type="match status" value="1"/>
</dbReference>
<dbReference type="PRINTS" id="PR00365">
    <property type="entry name" value="ENDOTHELIN"/>
</dbReference>
<dbReference type="Proteomes" id="UP000002279">
    <property type="component" value="Unplaced"/>
</dbReference>
<dbReference type="GO" id="GO:0014826">
    <property type="term" value="P:vein smooth muscle contraction"/>
    <property type="evidence" value="ECO:0000318"/>
    <property type="project" value="GO_Central"/>
</dbReference>
<dbReference type="RefSeq" id="XP_028925930.1">
    <property type="nucleotide sequence ID" value="XM_029070097.2"/>
</dbReference>
<dbReference type="OrthoDB" id="9943124at2759"/>
<dbReference type="GO" id="GO:0006874">
    <property type="term" value="P:intracellular calcium ion homeostasis"/>
    <property type="evidence" value="ECO:0000318"/>
    <property type="project" value="GO_Central"/>
</dbReference>
<evidence type="ECO:0000256" key="9">
    <source>
        <dbReference type="ARBA" id="ARBA00040198"/>
    </source>
</evidence>
<dbReference type="FunCoup" id="A0A6I8N4Q7">
    <property type="interactions" value="599"/>
</dbReference>
<dbReference type="GeneTree" id="ENSGT00950000183053"/>
<dbReference type="PANTHER" id="PTHR13874:SF11">
    <property type="entry name" value="ENDOTHELIN-3"/>
    <property type="match status" value="1"/>
</dbReference>
<evidence type="ECO:0000259" key="13">
    <source>
        <dbReference type="SMART" id="SM00272"/>
    </source>
</evidence>
<dbReference type="InterPro" id="IPR020475">
    <property type="entry name" value="Endothelin"/>
</dbReference>
<feature type="signal peptide" evidence="12">
    <location>
        <begin position="1"/>
        <end position="18"/>
    </location>
</feature>
<reference evidence="14" key="1">
    <citation type="submission" date="2025-08" db="UniProtKB">
        <authorList>
            <consortium name="Ensembl"/>
        </authorList>
    </citation>
    <scope>IDENTIFICATION</scope>
    <source>
        <strain evidence="14">Glennie</strain>
    </source>
</reference>
<evidence type="ECO:0000256" key="3">
    <source>
        <dbReference type="ARBA" id="ARBA00010959"/>
    </source>
</evidence>
<dbReference type="GO" id="GO:0031708">
    <property type="term" value="F:endothelin B receptor binding"/>
    <property type="evidence" value="ECO:0000318"/>
    <property type="project" value="GO_Central"/>
</dbReference>
<reference evidence="14" key="2">
    <citation type="submission" date="2025-09" db="UniProtKB">
        <authorList>
            <consortium name="Ensembl"/>
        </authorList>
    </citation>
    <scope>IDENTIFICATION</scope>
    <source>
        <strain evidence="14">Glennie</strain>
    </source>
</reference>
<name>A0A6I8N4Q7_ORNAN</name>
<evidence type="ECO:0000256" key="7">
    <source>
        <dbReference type="ARBA" id="ARBA00023157"/>
    </source>
</evidence>